<proteinExistence type="predicted"/>
<dbReference type="EMBL" id="JASWJB010000005">
    <property type="protein sequence ID" value="KAK2616492.1"/>
    <property type="molecule type" value="Genomic_DNA"/>
</dbReference>
<gene>
    <name evidence="4" type="ORF">QQS21_000534</name>
</gene>
<dbReference type="PROSITE" id="PS00028">
    <property type="entry name" value="ZINC_FINGER_C2H2_1"/>
    <property type="match status" value="1"/>
</dbReference>
<keyword evidence="5" id="KW-1185">Reference proteome</keyword>
<comment type="caution">
    <text evidence="4">The sequence shown here is derived from an EMBL/GenBank/DDBJ whole genome shotgun (WGS) entry which is preliminary data.</text>
</comment>
<accession>A0AAJ0G2G4</accession>
<name>A0AAJ0G2G4_9HYPO</name>
<dbReference type="GO" id="GO:0008270">
    <property type="term" value="F:zinc ion binding"/>
    <property type="evidence" value="ECO:0007669"/>
    <property type="project" value="UniProtKB-KW"/>
</dbReference>
<feature type="domain" description="C2H2-type" evidence="3">
    <location>
        <begin position="103"/>
        <end position="131"/>
    </location>
</feature>
<keyword evidence="1" id="KW-0863">Zinc-finger</keyword>
<dbReference type="InterPro" id="IPR013087">
    <property type="entry name" value="Znf_C2H2_type"/>
</dbReference>
<feature type="region of interest" description="Disordered" evidence="2">
    <location>
        <begin position="162"/>
        <end position="258"/>
    </location>
</feature>
<protein>
    <recommendedName>
        <fullName evidence="3">C2H2-type domain-containing protein</fullName>
    </recommendedName>
</protein>
<sequence>MAQALMSQSLDELQLPEAVDSNDYSLGYSNTTGSLTSRLGAALHSTTRAFHSEGLKRRRSGRSSTSRRLVRHQRTQLESIDEWSEEPASFNTLEATHQLSGIAICSSCDQVFPRQLDLDHHVAVEHAWSRPGVPRVAQAELDSLEHGDKVPLLTGGKSLIEPVTLGTPGRNSDLKQGRRSPTLPVIRGMPPIPAPPKTKPSIFQTKLSEHHEPRLGSPVSLSEFESTMARPVTPRQEGEDQDNNSEQGDYDGKSLCTS</sequence>
<organism evidence="4 5">
    <name type="scientific">Conoideocrella luteorostrata</name>
    <dbReference type="NCBI Taxonomy" id="1105319"/>
    <lineage>
        <taxon>Eukaryota</taxon>
        <taxon>Fungi</taxon>
        <taxon>Dikarya</taxon>
        <taxon>Ascomycota</taxon>
        <taxon>Pezizomycotina</taxon>
        <taxon>Sordariomycetes</taxon>
        <taxon>Hypocreomycetidae</taxon>
        <taxon>Hypocreales</taxon>
        <taxon>Clavicipitaceae</taxon>
        <taxon>Conoideocrella</taxon>
    </lineage>
</organism>
<evidence type="ECO:0000259" key="3">
    <source>
        <dbReference type="PROSITE" id="PS50157"/>
    </source>
</evidence>
<dbReference type="Proteomes" id="UP001251528">
    <property type="component" value="Unassembled WGS sequence"/>
</dbReference>
<evidence type="ECO:0000313" key="4">
    <source>
        <dbReference type="EMBL" id="KAK2616492.1"/>
    </source>
</evidence>
<dbReference type="PROSITE" id="PS50157">
    <property type="entry name" value="ZINC_FINGER_C2H2_2"/>
    <property type="match status" value="1"/>
</dbReference>
<evidence type="ECO:0000313" key="5">
    <source>
        <dbReference type="Proteomes" id="UP001251528"/>
    </source>
</evidence>
<feature type="region of interest" description="Disordered" evidence="2">
    <location>
        <begin position="50"/>
        <end position="71"/>
    </location>
</feature>
<reference evidence="4" key="1">
    <citation type="submission" date="2023-06" db="EMBL/GenBank/DDBJ databases">
        <title>Conoideocrella luteorostrata (Hypocreales: Clavicipitaceae), a potential biocontrol fungus for elongate hemlock scale in United States Christmas tree production areas.</title>
        <authorList>
            <person name="Barrett H."/>
            <person name="Lovett B."/>
            <person name="Macias A.M."/>
            <person name="Stajich J.E."/>
            <person name="Kasson M.T."/>
        </authorList>
    </citation>
    <scope>NUCLEOTIDE SEQUENCE</scope>
    <source>
        <strain evidence="4">ARSEF 14590</strain>
    </source>
</reference>
<keyword evidence="1" id="KW-0479">Metal-binding</keyword>
<evidence type="ECO:0000256" key="1">
    <source>
        <dbReference type="PROSITE-ProRule" id="PRU00042"/>
    </source>
</evidence>
<dbReference type="AlphaFoldDB" id="A0AAJ0G2G4"/>
<evidence type="ECO:0000256" key="2">
    <source>
        <dbReference type="SAM" id="MobiDB-lite"/>
    </source>
</evidence>
<keyword evidence="1" id="KW-0862">Zinc</keyword>